<protein>
    <recommendedName>
        <fullName evidence="4">PH domain-containing protein</fullName>
    </recommendedName>
</protein>
<accession>A0A563ENW6</accession>
<dbReference type="OrthoDB" id="199424at2"/>
<keyword evidence="1" id="KW-0472">Membrane</keyword>
<name>A0A563ENW6_9PSEU</name>
<evidence type="ECO:0008006" key="4">
    <source>
        <dbReference type="Google" id="ProtNLM"/>
    </source>
</evidence>
<keyword evidence="1" id="KW-0812">Transmembrane</keyword>
<comment type="caution">
    <text evidence="2">The sequence shown here is derived from an EMBL/GenBank/DDBJ whole genome shotgun (WGS) entry which is preliminary data.</text>
</comment>
<feature type="transmembrane region" description="Helical" evidence="1">
    <location>
        <begin position="42"/>
        <end position="66"/>
    </location>
</feature>
<gene>
    <name evidence="2" type="ORF">FKR81_25305</name>
</gene>
<keyword evidence="1" id="KW-1133">Transmembrane helix</keyword>
<proteinExistence type="predicted"/>
<dbReference type="RefSeq" id="WP_146355111.1">
    <property type="nucleotide sequence ID" value="NZ_VOBR01000017.1"/>
</dbReference>
<dbReference type="AlphaFoldDB" id="A0A563ENW6"/>
<dbReference type="EMBL" id="VOBR01000017">
    <property type="protein sequence ID" value="TWP49000.1"/>
    <property type="molecule type" value="Genomic_DNA"/>
</dbReference>
<keyword evidence="3" id="KW-1185">Reference proteome</keyword>
<organism evidence="2 3">
    <name type="scientific">Lentzea tibetensis</name>
    <dbReference type="NCBI Taxonomy" id="2591470"/>
    <lineage>
        <taxon>Bacteria</taxon>
        <taxon>Bacillati</taxon>
        <taxon>Actinomycetota</taxon>
        <taxon>Actinomycetes</taxon>
        <taxon>Pseudonocardiales</taxon>
        <taxon>Pseudonocardiaceae</taxon>
        <taxon>Lentzea</taxon>
    </lineage>
</organism>
<evidence type="ECO:0000313" key="3">
    <source>
        <dbReference type="Proteomes" id="UP000316639"/>
    </source>
</evidence>
<dbReference type="Proteomes" id="UP000316639">
    <property type="component" value="Unassembled WGS sequence"/>
</dbReference>
<evidence type="ECO:0000256" key="1">
    <source>
        <dbReference type="SAM" id="Phobius"/>
    </source>
</evidence>
<evidence type="ECO:0000313" key="2">
    <source>
        <dbReference type="EMBL" id="TWP49000.1"/>
    </source>
</evidence>
<sequence length="167" mass="18991">MNADVPPGEYELWRGSPEEYKVLTWAEVRGIPGTLVGLGIAYVIWSIPWFPISPWLVLAFVVSLLIQMPIRPLVRWYRVATTSYLLTDKRILTTTRPFGFRRTRDSPLRLLKAPELRDETEDGFGTITFDGSGTPSFMLVGNRFVPTLRGIPDVRAVLAKIKDRLED</sequence>
<reference evidence="2 3" key="1">
    <citation type="submission" date="2019-07" db="EMBL/GenBank/DDBJ databases">
        <title>Lentzea xizangensis sp. nov., isolated from Qinghai-Tibetan Plateau Soils.</title>
        <authorList>
            <person name="Huang J."/>
        </authorList>
    </citation>
    <scope>NUCLEOTIDE SEQUENCE [LARGE SCALE GENOMIC DNA]</scope>
    <source>
        <strain evidence="2 3">FXJ1.1311</strain>
    </source>
</reference>